<dbReference type="EMBL" id="JACCBF010000001">
    <property type="protein sequence ID" value="NYD33849.1"/>
    <property type="molecule type" value="Genomic_DNA"/>
</dbReference>
<protein>
    <submittedName>
        <fullName evidence="1">Uncharacterized protein</fullName>
    </submittedName>
</protein>
<organism evidence="1 2">
    <name type="scientific">Nocardioides kongjuensis</name>
    <dbReference type="NCBI Taxonomy" id="349522"/>
    <lineage>
        <taxon>Bacteria</taxon>
        <taxon>Bacillati</taxon>
        <taxon>Actinomycetota</taxon>
        <taxon>Actinomycetes</taxon>
        <taxon>Propionibacteriales</taxon>
        <taxon>Nocardioidaceae</taxon>
        <taxon>Nocardioides</taxon>
    </lineage>
</organism>
<keyword evidence="2" id="KW-1185">Reference proteome</keyword>
<sequence length="113" mass="12268">MSAEKLIEQADAYIASVNVDELHVDVQSLAATYEARKAEEDVRGQVAFARAIVRRARAAGYEPGVKALGDMTAAELKDELERRNEGRDEADLIVPTGKNKPDLLAALEADDAE</sequence>
<accession>A0A852RSW5</accession>
<comment type="caution">
    <text evidence="1">The sequence shown here is derived from an EMBL/GenBank/DDBJ whole genome shotgun (WGS) entry which is preliminary data.</text>
</comment>
<evidence type="ECO:0000313" key="2">
    <source>
        <dbReference type="Proteomes" id="UP000582231"/>
    </source>
</evidence>
<dbReference type="RefSeq" id="WP_179729838.1">
    <property type="nucleotide sequence ID" value="NZ_BAABEF010000001.1"/>
</dbReference>
<dbReference type="AlphaFoldDB" id="A0A852RSW5"/>
<proteinExistence type="predicted"/>
<dbReference type="Proteomes" id="UP000582231">
    <property type="component" value="Unassembled WGS sequence"/>
</dbReference>
<evidence type="ECO:0000313" key="1">
    <source>
        <dbReference type="EMBL" id="NYD33849.1"/>
    </source>
</evidence>
<name>A0A852RSW5_9ACTN</name>
<reference evidence="1 2" key="1">
    <citation type="submission" date="2020-07" db="EMBL/GenBank/DDBJ databases">
        <title>Sequencing the genomes of 1000 actinobacteria strains.</title>
        <authorList>
            <person name="Klenk H.-P."/>
        </authorList>
    </citation>
    <scope>NUCLEOTIDE SEQUENCE [LARGE SCALE GENOMIC DNA]</scope>
    <source>
        <strain evidence="1 2">DSM 19082</strain>
    </source>
</reference>
<gene>
    <name evidence="1" type="ORF">BJ958_005395</name>
</gene>